<reference evidence="1" key="1">
    <citation type="journal article" date="2023" name="Genome Biol. Evol.">
        <title>Long-read-based Genome Assembly of Drosophila gunungcola Reveals Fewer Chemosensory Genes in Flower-breeding Species.</title>
        <authorList>
            <person name="Negi A."/>
            <person name="Liao B.Y."/>
            <person name="Yeh S.D."/>
        </authorList>
    </citation>
    <scope>NUCLEOTIDE SEQUENCE</scope>
    <source>
        <strain evidence="1">Sukarami</strain>
    </source>
</reference>
<dbReference type="Proteomes" id="UP001059596">
    <property type="component" value="Chromosome 3R"/>
</dbReference>
<name>A0A9P9YWG3_9MUSC</name>
<protein>
    <submittedName>
        <fullName evidence="1">Uncharacterized protein</fullName>
    </submittedName>
</protein>
<dbReference type="EMBL" id="JAMKOV010000001">
    <property type="protein sequence ID" value="KAI8044352.1"/>
    <property type="molecule type" value="Genomic_DNA"/>
</dbReference>
<organism evidence="1 2">
    <name type="scientific">Drosophila gunungcola</name>
    <name type="common">fruit fly</name>
    <dbReference type="NCBI Taxonomy" id="103775"/>
    <lineage>
        <taxon>Eukaryota</taxon>
        <taxon>Metazoa</taxon>
        <taxon>Ecdysozoa</taxon>
        <taxon>Arthropoda</taxon>
        <taxon>Hexapoda</taxon>
        <taxon>Insecta</taxon>
        <taxon>Pterygota</taxon>
        <taxon>Neoptera</taxon>
        <taxon>Endopterygota</taxon>
        <taxon>Diptera</taxon>
        <taxon>Brachycera</taxon>
        <taxon>Muscomorpha</taxon>
        <taxon>Ephydroidea</taxon>
        <taxon>Drosophilidae</taxon>
        <taxon>Drosophila</taxon>
        <taxon>Sophophora</taxon>
    </lineage>
</organism>
<evidence type="ECO:0000313" key="2">
    <source>
        <dbReference type="Proteomes" id="UP001059596"/>
    </source>
</evidence>
<comment type="caution">
    <text evidence="1">The sequence shown here is derived from an EMBL/GenBank/DDBJ whole genome shotgun (WGS) entry which is preliminary data.</text>
</comment>
<proteinExistence type="predicted"/>
<gene>
    <name evidence="1" type="ORF">M5D96_000508</name>
</gene>
<accession>A0A9P9YWG3</accession>
<keyword evidence="2" id="KW-1185">Reference proteome</keyword>
<dbReference type="AlphaFoldDB" id="A0A9P9YWG3"/>
<dbReference type="OrthoDB" id="7881127at2759"/>
<sequence length="121" mass="14227">MFRRNIAQPVIRQFILRTAVLNFLSKSLKQQWNDLRQLIALLVQSEEYQKDEAQLVEVLELKVAASHRLLKREYDELFIYMMDKRDLWDSPEYFKAKAALGSAIHNLRTCAPTKTMDEGQP</sequence>
<evidence type="ECO:0000313" key="1">
    <source>
        <dbReference type="EMBL" id="KAI8044352.1"/>
    </source>
</evidence>